<name>A0ABQ0YRY4_9NOCA</name>
<sequence>MSATRAPRRRAGAVAALLLAIGAVALWGASRLTWVTVTSSDGLGEDRVTTLVGGTWAAALTPLALTLLAAVAASFAVRGWALRILAVLVAVVAVAAAVPAVGLLAGGADDATAARIAELPARAEVTSLTVAAGPAVLALAGAVAALAAAVQLWRTPRAEAGLSSKYDSPAARREATARRDTADESVTERTLWDALDAGEDPTVDVADDPAADRGGEGGADDSGTRRTGR</sequence>
<dbReference type="Pfam" id="PF09534">
    <property type="entry name" value="Trp_oprn_chp"/>
    <property type="match status" value="1"/>
</dbReference>
<evidence type="ECO:0000313" key="3">
    <source>
        <dbReference type="EMBL" id="GES39238.1"/>
    </source>
</evidence>
<dbReference type="RefSeq" id="WP_043798941.1">
    <property type="nucleotide sequence ID" value="NZ_BAAAYP010000024.1"/>
</dbReference>
<dbReference type="NCBIfam" id="TIGR02234">
    <property type="entry name" value="trp_oprn_chp"/>
    <property type="match status" value="1"/>
</dbReference>
<reference evidence="3 4" key="1">
    <citation type="journal article" date="2018" name="Biodegradation">
        <title>1,4-Dioxane degradation characteristics of Rhodococcus aetherivorans JCM 14343.</title>
        <authorList>
            <person name="Inoue D."/>
            <person name="Tsunoda T."/>
            <person name="Yamamoto N."/>
            <person name="Ike M."/>
            <person name="Sei K."/>
        </authorList>
    </citation>
    <scope>NUCLEOTIDE SEQUENCE [LARGE SCALE GENOMIC DNA]</scope>
    <source>
        <strain evidence="3 4">JCM 14343</strain>
    </source>
</reference>
<comment type="caution">
    <text evidence="3">The sequence shown here is derived from an EMBL/GenBank/DDBJ whole genome shotgun (WGS) entry which is preliminary data.</text>
</comment>
<proteinExistence type="predicted"/>
<keyword evidence="2" id="KW-0812">Transmembrane</keyword>
<dbReference type="Proteomes" id="UP000325466">
    <property type="component" value="Unassembled WGS sequence"/>
</dbReference>
<organism evidence="3 4">
    <name type="scientific">Rhodococcus aetherivorans</name>
    <dbReference type="NCBI Taxonomy" id="191292"/>
    <lineage>
        <taxon>Bacteria</taxon>
        <taxon>Bacillati</taxon>
        <taxon>Actinomycetota</taxon>
        <taxon>Actinomycetes</taxon>
        <taxon>Mycobacteriales</taxon>
        <taxon>Nocardiaceae</taxon>
        <taxon>Rhodococcus</taxon>
    </lineage>
</organism>
<feature type="transmembrane region" description="Helical" evidence="2">
    <location>
        <begin position="128"/>
        <end position="150"/>
    </location>
</feature>
<feature type="transmembrane region" description="Helical" evidence="2">
    <location>
        <begin position="84"/>
        <end position="108"/>
    </location>
</feature>
<feature type="compositionally biased region" description="Basic and acidic residues" evidence="1">
    <location>
        <begin position="170"/>
        <end position="191"/>
    </location>
</feature>
<evidence type="ECO:0000256" key="1">
    <source>
        <dbReference type="SAM" id="MobiDB-lite"/>
    </source>
</evidence>
<dbReference type="EMBL" id="BLAH01000113">
    <property type="protein sequence ID" value="GES39238.1"/>
    <property type="molecule type" value="Genomic_DNA"/>
</dbReference>
<keyword evidence="2" id="KW-1133">Transmembrane helix</keyword>
<evidence type="ECO:0000256" key="2">
    <source>
        <dbReference type="SAM" id="Phobius"/>
    </source>
</evidence>
<evidence type="ECO:0000313" key="4">
    <source>
        <dbReference type="Proteomes" id="UP000325466"/>
    </source>
</evidence>
<dbReference type="InterPro" id="IPR019051">
    <property type="entry name" value="Trp_biosyn_TM_oprn/chp"/>
</dbReference>
<feature type="compositionally biased region" description="Acidic residues" evidence="1">
    <location>
        <begin position="196"/>
        <end position="209"/>
    </location>
</feature>
<gene>
    <name evidence="3" type="ORF">RAJCM14343_4506</name>
</gene>
<accession>A0ABQ0YRY4</accession>
<keyword evidence="2" id="KW-0472">Membrane</keyword>
<feature type="region of interest" description="Disordered" evidence="1">
    <location>
        <begin position="163"/>
        <end position="229"/>
    </location>
</feature>
<dbReference type="InterPro" id="IPR011746">
    <property type="entry name" value="Trp_synth-assoc_CHP"/>
</dbReference>
<keyword evidence="4" id="KW-1185">Reference proteome</keyword>
<protein>
    <submittedName>
        <fullName evidence="3">Tryptophan-associated membrane protein</fullName>
    </submittedName>
</protein>
<feature type="transmembrane region" description="Helical" evidence="2">
    <location>
        <begin position="55"/>
        <end position="77"/>
    </location>
</feature>